<dbReference type="OrthoDB" id="6247875at2759"/>
<name>A0A4C1Z4Q4_EUMVA</name>
<comment type="caution">
    <text evidence="1">The sequence shown here is derived from an EMBL/GenBank/DDBJ whole genome shotgun (WGS) entry which is preliminary data.</text>
</comment>
<evidence type="ECO:0000313" key="1">
    <source>
        <dbReference type="EMBL" id="GBP82173.1"/>
    </source>
</evidence>
<reference evidence="1 2" key="1">
    <citation type="journal article" date="2019" name="Commun. Biol.">
        <title>The bagworm genome reveals a unique fibroin gene that provides high tensile strength.</title>
        <authorList>
            <person name="Kono N."/>
            <person name="Nakamura H."/>
            <person name="Ohtoshi R."/>
            <person name="Tomita M."/>
            <person name="Numata K."/>
            <person name="Arakawa K."/>
        </authorList>
    </citation>
    <scope>NUCLEOTIDE SEQUENCE [LARGE SCALE GENOMIC DNA]</scope>
</reference>
<dbReference type="Proteomes" id="UP000299102">
    <property type="component" value="Unassembled WGS sequence"/>
</dbReference>
<dbReference type="AlphaFoldDB" id="A0A4C1Z4Q4"/>
<evidence type="ECO:0000313" key="2">
    <source>
        <dbReference type="Proteomes" id="UP000299102"/>
    </source>
</evidence>
<sequence>MRKLKHACGAPERVSRAARPRLSLKSRFSPVEECAETIDFRMECSLHISLGSLTSINVLMQASRFRIRQFVCLSAGMAGGGMGQAMGGYYGAAYGPLGASMAAAAAAAAQQTAISAALTTPGAQLPVCAPNSNAEEHPLKMTLAQLLNNGGDQKHAGTPPRGTSGAVGPVAGAAGGTAGIDCASIHQRIVPANRGPANVRGEFFSINASNRPPRAAKQYNQLPLTGRRAYQHVSCAGAAALTCRRGAVLKTVIRHIRGGNEPLCVADSIIIVGDLSFERKPGIREFLPVFGADTKIPLIRRAIAGRRTSGRRFGFFLYRRNEIVLLGYIRLNALIHQLENHIKLPGPDVVTKLSYNIRVVTEMPLTTVNVGSSMDAMSKYSLEAEKYRGAYSMYPDPSRSYLDSAALSKAYMYMDQQQQRSYPMDISKMYTEASAAAMAGLSSAPSSISPRSPADSPDINVKTIPQDRIEAGSSSSSASNASPGALSYYQGSSGLLAMPQYPGQYPQTGQSSGEFRRPLTVIF</sequence>
<dbReference type="EMBL" id="BGZK01001551">
    <property type="protein sequence ID" value="GBP82173.1"/>
    <property type="molecule type" value="Genomic_DNA"/>
</dbReference>
<accession>A0A4C1Z4Q4</accession>
<proteinExistence type="predicted"/>
<organism evidence="1 2">
    <name type="scientific">Eumeta variegata</name>
    <name type="common">Bagworm moth</name>
    <name type="synonym">Eumeta japonica</name>
    <dbReference type="NCBI Taxonomy" id="151549"/>
    <lineage>
        <taxon>Eukaryota</taxon>
        <taxon>Metazoa</taxon>
        <taxon>Ecdysozoa</taxon>
        <taxon>Arthropoda</taxon>
        <taxon>Hexapoda</taxon>
        <taxon>Insecta</taxon>
        <taxon>Pterygota</taxon>
        <taxon>Neoptera</taxon>
        <taxon>Endopterygota</taxon>
        <taxon>Lepidoptera</taxon>
        <taxon>Glossata</taxon>
        <taxon>Ditrysia</taxon>
        <taxon>Tineoidea</taxon>
        <taxon>Psychidae</taxon>
        <taxon>Oiketicinae</taxon>
        <taxon>Eumeta</taxon>
    </lineage>
</organism>
<keyword evidence="2" id="KW-1185">Reference proteome</keyword>
<dbReference type="STRING" id="151549.A0A4C1Z4Q4"/>
<protein>
    <submittedName>
        <fullName evidence="1">Uncharacterized protein</fullName>
    </submittedName>
</protein>
<gene>
    <name evidence="1" type="ORF">EVAR_60463_1</name>
</gene>